<gene>
    <name evidence="1" type="ORF">HYG85_07725</name>
</gene>
<evidence type="ECO:0000313" key="2">
    <source>
        <dbReference type="Proteomes" id="UP000677305"/>
    </source>
</evidence>
<protein>
    <recommendedName>
        <fullName evidence="3">Lipoprotein</fullName>
    </recommendedName>
</protein>
<reference evidence="1 2" key="1">
    <citation type="submission" date="2020-07" db="EMBL/GenBank/DDBJ databases">
        <title>Vallitalea guaymasensis genome.</title>
        <authorList>
            <person name="Postec A."/>
        </authorList>
    </citation>
    <scope>NUCLEOTIDE SEQUENCE [LARGE SCALE GENOMIC DNA]</scope>
    <source>
        <strain evidence="1 2">Ra1766G1</strain>
    </source>
</reference>
<evidence type="ECO:0000313" key="1">
    <source>
        <dbReference type="EMBL" id="QUH28807.1"/>
    </source>
</evidence>
<name>A0A8J8SBL5_9FIRM</name>
<dbReference type="AlphaFoldDB" id="A0A8J8SBL5"/>
<dbReference type="RefSeq" id="WP_212693014.1">
    <property type="nucleotide sequence ID" value="NZ_CP058561.1"/>
</dbReference>
<keyword evidence="2" id="KW-1185">Reference proteome</keyword>
<dbReference type="Proteomes" id="UP000677305">
    <property type="component" value="Chromosome"/>
</dbReference>
<dbReference type="KEGG" id="vgu:HYG85_07725"/>
<dbReference type="EMBL" id="CP058561">
    <property type="protein sequence ID" value="QUH28807.1"/>
    <property type="molecule type" value="Genomic_DNA"/>
</dbReference>
<accession>A0A8J8SBL5</accession>
<evidence type="ECO:0008006" key="3">
    <source>
        <dbReference type="Google" id="ProtNLM"/>
    </source>
</evidence>
<sequence>MNKFKKYFIVYILLILSIVISGCGNKKDNKYDEFMNGFYDDYFQIVEKLDEANPKDVVKLMVCEDILEKLSSLKELLDGIKDEVPEDKENNYKKLSEWYEELVILSDKKYEDWWGVTVEERITVHNILLDTSIRLSKWNDKDSGVIWDK</sequence>
<proteinExistence type="predicted"/>
<organism evidence="1 2">
    <name type="scientific">Vallitalea guaymasensis</name>
    <dbReference type="NCBI Taxonomy" id="1185412"/>
    <lineage>
        <taxon>Bacteria</taxon>
        <taxon>Bacillati</taxon>
        <taxon>Bacillota</taxon>
        <taxon>Clostridia</taxon>
        <taxon>Lachnospirales</taxon>
        <taxon>Vallitaleaceae</taxon>
        <taxon>Vallitalea</taxon>
    </lineage>
</organism>
<dbReference type="PROSITE" id="PS51257">
    <property type="entry name" value="PROKAR_LIPOPROTEIN"/>
    <property type="match status" value="1"/>
</dbReference>